<dbReference type="Proteomes" id="UP000011770">
    <property type="component" value="Unassembled WGS sequence"/>
</dbReference>
<name>M3EI18_9LEPT</name>
<gene>
    <name evidence="1" type="ORF">LEP1GSC188_3878</name>
</gene>
<dbReference type="EMBL" id="AHOR02000047">
    <property type="protein sequence ID" value="EMF80693.1"/>
    <property type="molecule type" value="Genomic_DNA"/>
</dbReference>
<comment type="caution">
    <text evidence="1">The sequence shown here is derived from an EMBL/GenBank/DDBJ whole genome shotgun (WGS) entry which is preliminary data.</text>
</comment>
<accession>M3EI18</accession>
<sequence length="38" mass="4420">MDGFEQNGEILHSEIEYTKTGYFIENILGRCRILGIRC</sequence>
<reference evidence="1 2" key="1">
    <citation type="submission" date="2013-01" db="EMBL/GenBank/DDBJ databases">
        <authorList>
            <person name="Harkins D.M."/>
            <person name="Durkin A.S."/>
            <person name="Brinkac L.M."/>
            <person name="Haft D.H."/>
            <person name="Selengut J.D."/>
            <person name="Sanka R."/>
            <person name="DePew J."/>
            <person name="Purushe J."/>
            <person name="Tulsiani S.M."/>
            <person name="Graham G.C."/>
            <person name="Burns M.-A."/>
            <person name="Dohnt M.F."/>
            <person name="Smythe L.D."/>
            <person name="McKay D.B."/>
            <person name="Craig S.B."/>
            <person name="Vinetz J.M."/>
            <person name="Sutton G.G."/>
            <person name="Nierman W.C."/>
            <person name="Fouts D.E."/>
        </authorList>
    </citation>
    <scope>NUCLEOTIDE SEQUENCE [LARGE SCALE GENOMIC DNA]</scope>
    <source>
        <strain evidence="1 2">LT2116</strain>
    </source>
</reference>
<evidence type="ECO:0000313" key="1">
    <source>
        <dbReference type="EMBL" id="EMF80693.1"/>
    </source>
</evidence>
<evidence type="ECO:0000313" key="2">
    <source>
        <dbReference type="Proteomes" id="UP000011770"/>
    </source>
</evidence>
<proteinExistence type="predicted"/>
<dbReference type="AlphaFoldDB" id="M3EI18"/>
<protein>
    <submittedName>
        <fullName evidence="1">Uncharacterized protein</fullName>
    </submittedName>
</protein>
<organism evidence="1 2">
    <name type="scientific">Leptospira weilii serovar Topaz str. LT2116</name>
    <dbReference type="NCBI Taxonomy" id="1088540"/>
    <lineage>
        <taxon>Bacteria</taxon>
        <taxon>Pseudomonadati</taxon>
        <taxon>Spirochaetota</taxon>
        <taxon>Spirochaetia</taxon>
        <taxon>Leptospirales</taxon>
        <taxon>Leptospiraceae</taxon>
        <taxon>Leptospira</taxon>
    </lineage>
</organism>